<evidence type="ECO:0000313" key="3">
    <source>
        <dbReference type="Proteomes" id="UP000011508"/>
    </source>
</evidence>
<dbReference type="Pfam" id="PF12172">
    <property type="entry name" value="zf-ChsH2"/>
    <property type="match status" value="1"/>
</dbReference>
<name>M0IIP4_9EURY</name>
<proteinExistence type="predicted"/>
<gene>
    <name evidence="2" type="ORF">C441_03919</name>
</gene>
<evidence type="ECO:0000259" key="1">
    <source>
        <dbReference type="Pfam" id="PF12172"/>
    </source>
</evidence>
<dbReference type="OrthoDB" id="295069at2157"/>
<accession>M0IIP4</accession>
<dbReference type="Proteomes" id="UP000011508">
    <property type="component" value="Unassembled WGS sequence"/>
</dbReference>
<dbReference type="EMBL" id="AOLM01000006">
    <property type="protein sequence ID" value="ELZ96656.1"/>
    <property type="molecule type" value="Genomic_DNA"/>
</dbReference>
<dbReference type="AlphaFoldDB" id="M0IIP4"/>
<keyword evidence="3" id="KW-1185">Reference proteome</keyword>
<evidence type="ECO:0000313" key="2">
    <source>
        <dbReference type="EMBL" id="ELZ96656.1"/>
    </source>
</evidence>
<comment type="caution">
    <text evidence="2">The sequence shown here is derived from an EMBL/GenBank/DDBJ whole genome shotgun (WGS) entry which is preliminary data.</text>
</comment>
<dbReference type="InterPro" id="IPR022002">
    <property type="entry name" value="ChsH2_Znr"/>
</dbReference>
<feature type="domain" description="ChsH2 rubredoxin-like zinc ribbon" evidence="1">
    <location>
        <begin position="21"/>
        <end position="40"/>
    </location>
</feature>
<reference evidence="2 3" key="1">
    <citation type="journal article" date="2014" name="PLoS Genet.">
        <title>Phylogenetically driven sequencing of extremely halophilic archaea reveals strategies for static and dynamic osmo-response.</title>
        <authorList>
            <person name="Becker E.A."/>
            <person name="Seitzer P.M."/>
            <person name="Tritt A."/>
            <person name="Larsen D."/>
            <person name="Krusor M."/>
            <person name="Yao A.I."/>
            <person name="Wu D."/>
            <person name="Madern D."/>
            <person name="Eisen J.A."/>
            <person name="Darling A.E."/>
            <person name="Facciotti M.T."/>
        </authorList>
    </citation>
    <scope>NUCLEOTIDE SEQUENCE [LARGE SCALE GENOMIC DNA]</scope>
    <source>
        <strain evidence="2 3">ATCC BAA-897</strain>
    </source>
</reference>
<sequence>MGLLELLRRTRRSDESTLYECRDCGTCVFPEQEKCPNCGSVEIACYEF</sequence>
<organism evidence="2 3">
    <name type="scientific">Haloferax sulfurifontis ATCC BAA-897</name>
    <dbReference type="NCBI Taxonomy" id="662480"/>
    <lineage>
        <taxon>Archaea</taxon>
        <taxon>Methanobacteriati</taxon>
        <taxon>Methanobacteriota</taxon>
        <taxon>Stenosarchaea group</taxon>
        <taxon>Halobacteria</taxon>
        <taxon>Halobacteriales</taxon>
        <taxon>Haloferacaceae</taxon>
        <taxon>Haloferax</taxon>
    </lineage>
</organism>
<protein>
    <recommendedName>
        <fullName evidence="1">ChsH2 rubredoxin-like zinc ribbon domain-containing protein</fullName>
    </recommendedName>
</protein>